<organism evidence="5 6">
    <name type="scientific">Nitrosomonas communis</name>
    <dbReference type="NCBI Taxonomy" id="44574"/>
    <lineage>
        <taxon>Bacteria</taxon>
        <taxon>Pseudomonadati</taxon>
        <taxon>Pseudomonadota</taxon>
        <taxon>Betaproteobacteria</taxon>
        <taxon>Nitrosomonadales</taxon>
        <taxon>Nitrosomonadaceae</taxon>
        <taxon>Nitrosomonas</taxon>
    </lineage>
</organism>
<protein>
    <submittedName>
        <fullName evidence="5">5-methyltetrahydropteroyltriglutamate--homocysteine methyltransferase</fullName>
    </submittedName>
</protein>
<evidence type="ECO:0000313" key="6">
    <source>
        <dbReference type="Proteomes" id="UP000183454"/>
    </source>
</evidence>
<gene>
    <name evidence="5" type="ORF">SAMN05421882_100552</name>
</gene>
<keyword evidence="5" id="KW-0489">Methyltransferase</keyword>
<dbReference type="Pfam" id="PF01717">
    <property type="entry name" value="Meth_synt_2"/>
    <property type="match status" value="1"/>
</dbReference>
<evidence type="ECO:0000256" key="3">
    <source>
        <dbReference type="ARBA" id="ARBA00022833"/>
    </source>
</evidence>
<reference evidence="5 6" key="1">
    <citation type="submission" date="2016-10" db="EMBL/GenBank/DDBJ databases">
        <authorList>
            <person name="de Groot N.N."/>
        </authorList>
    </citation>
    <scope>NUCLEOTIDE SEQUENCE [LARGE SCALE GENOMIC DNA]</scope>
    <source>
        <strain evidence="5 6">Nm110</strain>
    </source>
</reference>
<dbReference type="PANTHER" id="PTHR30519">
    <property type="entry name" value="5-METHYLTETRAHYDROPTEROYLTRIGLUTAMATE--HOMOCYSTEINE METHYLTRANSFERASE"/>
    <property type="match status" value="1"/>
</dbReference>
<dbReference type="GO" id="GO:0008270">
    <property type="term" value="F:zinc ion binding"/>
    <property type="evidence" value="ECO:0007669"/>
    <property type="project" value="InterPro"/>
</dbReference>
<evidence type="ECO:0000313" key="5">
    <source>
        <dbReference type="EMBL" id="SDW21580.1"/>
    </source>
</evidence>
<feature type="domain" description="Cobalamin-independent methionine synthase MetE C-terminal/archaeal" evidence="4">
    <location>
        <begin position="11"/>
        <end position="171"/>
    </location>
</feature>
<proteinExistence type="predicted"/>
<evidence type="ECO:0000256" key="1">
    <source>
        <dbReference type="ARBA" id="ARBA00001947"/>
    </source>
</evidence>
<dbReference type="InterPro" id="IPR002629">
    <property type="entry name" value="Met_Synth_C/arc"/>
</dbReference>
<dbReference type="Gene3D" id="3.20.20.210">
    <property type="match status" value="1"/>
</dbReference>
<dbReference type="GO" id="GO:0003871">
    <property type="term" value="F:5-methyltetrahydropteroyltriglutamate-homocysteine S-methyltransferase activity"/>
    <property type="evidence" value="ECO:0007669"/>
    <property type="project" value="InterPro"/>
</dbReference>
<dbReference type="Proteomes" id="UP000183454">
    <property type="component" value="Unassembled WGS sequence"/>
</dbReference>
<evidence type="ECO:0000256" key="2">
    <source>
        <dbReference type="ARBA" id="ARBA00022723"/>
    </source>
</evidence>
<accession>A0A1H2RR06</accession>
<dbReference type="GO" id="GO:0032259">
    <property type="term" value="P:methylation"/>
    <property type="evidence" value="ECO:0007669"/>
    <property type="project" value="UniProtKB-KW"/>
</dbReference>
<comment type="cofactor">
    <cofactor evidence="1">
        <name>Zn(2+)</name>
        <dbReference type="ChEBI" id="CHEBI:29105"/>
    </cofactor>
</comment>
<evidence type="ECO:0000259" key="4">
    <source>
        <dbReference type="Pfam" id="PF01717"/>
    </source>
</evidence>
<keyword evidence="3" id="KW-0862">Zinc</keyword>
<dbReference type="CDD" id="cd03311">
    <property type="entry name" value="CIMS_C_terminal_like"/>
    <property type="match status" value="1"/>
</dbReference>
<dbReference type="RefSeq" id="WP_342019332.1">
    <property type="nucleotide sequence ID" value="NZ_FNNH01000005.1"/>
</dbReference>
<dbReference type="InterPro" id="IPR038071">
    <property type="entry name" value="UROD/MetE-like_sf"/>
</dbReference>
<keyword evidence="2" id="KW-0479">Metal-binding</keyword>
<keyword evidence="5" id="KW-0808">Transferase</keyword>
<sequence>MQQHYFQLPLLPTTTIGSFPQTTEIRKARAAFRKGELSHLDYLEAMRAEIQHVIRQQGEIGLDVLVHGEAERNGIVEYFAEQLWGYAFTENGWVQSYGSRCVKSPILYGDIYRPEAMTANWISYVQSLTSKPVKGMLTGPVTMLMWLFVRDDQPYSKTALQLALAIRDEVSKRFRANGHWHHSN</sequence>
<dbReference type="SUPFAM" id="SSF51726">
    <property type="entry name" value="UROD/MetE-like"/>
    <property type="match status" value="1"/>
</dbReference>
<dbReference type="AlphaFoldDB" id="A0A1H2RR06"/>
<name>A0A1H2RR06_9PROT</name>
<dbReference type="EMBL" id="FNNH01000005">
    <property type="protein sequence ID" value="SDW21580.1"/>
    <property type="molecule type" value="Genomic_DNA"/>
</dbReference>
<dbReference type="GO" id="GO:0009086">
    <property type="term" value="P:methionine biosynthetic process"/>
    <property type="evidence" value="ECO:0007669"/>
    <property type="project" value="InterPro"/>
</dbReference>